<dbReference type="GO" id="GO:0046872">
    <property type="term" value="F:metal ion binding"/>
    <property type="evidence" value="ECO:0007669"/>
    <property type="project" value="UniProtKB-KW"/>
</dbReference>
<dbReference type="PRINTS" id="PR01736">
    <property type="entry name" value="PHPHTRNFRASE"/>
</dbReference>
<accession>A0A6B9Z7D4</accession>
<evidence type="ECO:0000256" key="2">
    <source>
        <dbReference type="ARBA" id="ARBA00002988"/>
    </source>
</evidence>
<dbReference type="Gene3D" id="3.50.30.10">
    <property type="entry name" value="Phosphohistidine domain"/>
    <property type="match status" value="1"/>
</dbReference>
<dbReference type="NCBIfam" id="TIGR01418">
    <property type="entry name" value="PEP_synth"/>
    <property type="match status" value="1"/>
</dbReference>
<dbReference type="FunFam" id="3.30.470.20:FF:000017">
    <property type="entry name" value="Phosphoenolpyruvate synthase"/>
    <property type="match status" value="1"/>
</dbReference>
<evidence type="ECO:0000256" key="11">
    <source>
        <dbReference type="ARBA" id="ARBA00022840"/>
    </source>
</evidence>
<dbReference type="GO" id="GO:0008986">
    <property type="term" value="F:pyruvate, water dikinase activity"/>
    <property type="evidence" value="ECO:0007669"/>
    <property type="project" value="UniProtKB-EC"/>
</dbReference>
<evidence type="ECO:0000256" key="4">
    <source>
        <dbReference type="ARBA" id="ARBA00007837"/>
    </source>
</evidence>
<dbReference type="PANTHER" id="PTHR43030">
    <property type="entry name" value="PHOSPHOENOLPYRUVATE SYNTHASE"/>
    <property type="match status" value="1"/>
</dbReference>
<dbReference type="InterPro" id="IPR002192">
    <property type="entry name" value="PPDK_AMP/ATP-bd"/>
</dbReference>
<keyword evidence="9 15" id="KW-0547">Nucleotide-binding</keyword>
<keyword evidence="7 15" id="KW-0808">Transferase</keyword>
<dbReference type="AlphaFoldDB" id="A0A6B9Z7D4"/>
<comment type="pathway">
    <text evidence="3 15">Carbohydrate biosynthesis; gluconeogenesis.</text>
</comment>
<dbReference type="InterPro" id="IPR036637">
    <property type="entry name" value="Phosphohistidine_dom_sf"/>
</dbReference>
<evidence type="ECO:0000256" key="3">
    <source>
        <dbReference type="ARBA" id="ARBA00004742"/>
    </source>
</evidence>
<dbReference type="RefSeq" id="WP_162329863.1">
    <property type="nucleotide sequence ID" value="NZ_CP048113.1"/>
</dbReference>
<dbReference type="InterPro" id="IPR000121">
    <property type="entry name" value="PEP_util_C"/>
</dbReference>
<comment type="catalytic activity">
    <reaction evidence="14 15">
        <text>pyruvate + ATP + H2O = phosphoenolpyruvate + AMP + phosphate + 2 H(+)</text>
        <dbReference type="Rhea" id="RHEA:11364"/>
        <dbReference type="ChEBI" id="CHEBI:15361"/>
        <dbReference type="ChEBI" id="CHEBI:15377"/>
        <dbReference type="ChEBI" id="CHEBI:15378"/>
        <dbReference type="ChEBI" id="CHEBI:30616"/>
        <dbReference type="ChEBI" id="CHEBI:43474"/>
        <dbReference type="ChEBI" id="CHEBI:58702"/>
        <dbReference type="ChEBI" id="CHEBI:456215"/>
        <dbReference type="EC" id="2.7.9.2"/>
    </reaction>
</comment>
<feature type="domain" description="PEP-utilising enzyme mobile" evidence="16">
    <location>
        <begin position="380"/>
        <end position="450"/>
    </location>
</feature>
<feature type="domain" description="Pyruvate phosphate dikinase AMP/ATP-binding" evidence="17">
    <location>
        <begin position="17"/>
        <end position="342"/>
    </location>
</feature>
<keyword evidence="8 15" id="KW-0479">Metal-binding</keyword>
<dbReference type="InterPro" id="IPR013815">
    <property type="entry name" value="ATP_grasp_subdomain_1"/>
</dbReference>
<dbReference type="Gene3D" id="3.30.470.20">
    <property type="entry name" value="ATP-grasp fold, B domain"/>
    <property type="match status" value="1"/>
</dbReference>
<dbReference type="InterPro" id="IPR018274">
    <property type="entry name" value="PEP_util_AS"/>
</dbReference>
<dbReference type="InterPro" id="IPR006319">
    <property type="entry name" value="PEP_synth"/>
</dbReference>
<evidence type="ECO:0000256" key="7">
    <source>
        <dbReference type="ARBA" id="ARBA00022679"/>
    </source>
</evidence>
<keyword evidence="10 15" id="KW-0418">Kinase</keyword>
<dbReference type="GO" id="GO:0006094">
    <property type="term" value="P:gluconeogenesis"/>
    <property type="evidence" value="ECO:0007669"/>
    <property type="project" value="UniProtKB-UniPathway"/>
</dbReference>
<evidence type="ECO:0000256" key="9">
    <source>
        <dbReference type="ARBA" id="ARBA00022741"/>
    </source>
</evidence>
<dbReference type="PIRSF" id="PIRSF000854">
    <property type="entry name" value="PEP_synthase"/>
    <property type="match status" value="1"/>
</dbReference>
<evidence type="ECO:0000259" key="18">
    <source>
        <dbReference type="Pfam" id="PF02896"/>
    </source>
</evidence>
<evidence type="ECO:0000256" key="13">
    <source>
        <dbReference type="ARBA" id="ARBA00033470"/>
    </source>
</evidence>
<dbReference type="Gene3D" id="3.30.1490.20">
    <property type="entry name" value="ATP-grasp fold, A domain"/>
    <property type="match status" value="1"/>
</dbReference>
<evidence type="ECO:0000313" key="19">
    <source>
        <dbReference type="EMBL" id="QHS58158.1"/>
    </source>
</evidence>
<comment type="similarity">
    <text evidence="4 15">Belongs to the PEP-utilizing enzyme family.</text>
</comment>
<dbReference type="InterPro" id="IPR008279">
    <property type="entry name" value="PEP-util_enz_mobile_dom"/>
</dbReference>
<dbReference type="FunFam" id="3.30.1490.20:FF:000010">
    <property type="entry name" value="Phosphoenolpyruvate synthase"/>
    <property type="match status" value="1"/>
</dbReference>
<gene>
    <name evidence="19" type="primary">ppsA</name>
    <name evidence="19" type="ORF">GWR21_00670</name>
</gene>
<feature type="domain" description="PEP-utilising enzyme C-terminal" evidence="18">
    <location>
        <begin position="485"/>
        <end position="775"/>
    </location>
</feature>
<keyword evidence="19" id="KW-0670">Pyruvate</keyword>
<evidence type="ECO:0000256" key="5">
    <source>
        <dbReference type="ARBA" id="ARBA00011996"/>
    </source>
</evidence>
<evidence type="ECO:0000256" key="12">
    <source>
        <dbReference type="ARBA" id="ARBA00022842"/>
    </source>
</evidence>
<comment type="function">
    <text evidence="2 15">Catalyzes the phosphorylation of pyruvate to phosphoenolpyruvate.</text>
</comment>
<dbReference type="SUPFAM" id="SSF52009">
    <property type="entry name" value="Phosphohistidine domain"/>
    <property type="match status" value="1"/>
</dbReference>
<dbReference type="Gene3D" id="3.20.20.60">
    <property type="entry name" value="Phosphoenolpyruvate-binding domains"/>
    <property type="match status" value="1"/>
</dbReference>
<dbReference type="InterPro" id="IPR015813">
    <property type="entry name" value="Pyrv/PenolPyrv_kinase-like_dom"/>
</dbReference>
<dbReference type="Pfam" id="PF00391">
    <property type="entry name" value="PEP-utilizers"/>
    <property type="match status" value="1"/>
</dbReference>
<dbReference type="Pfam" id="PF02896">
    <property type="entry name" value="PEP-utilizers_C"/>
    <property type="match status" value="1"/>
</dbReference>
<dbReference type="UniPathway" id="UPA00138"/>
<dbReference type="KEGG" id="chih:GWR21_00670"/>
<evidence type="ECO:0000259" key="16">
    <source>
        <dbReference type="Pfam" id="PF00391"/>
    </source>
</evidence>
<dbReference type="Proteomes" id="UP000476411">
    <property type="component" value="Chromosome"/>
</dbReference>
<keyword evidence="12 15" id="KW-0460">Magnesium</keyword>
<dbReference type="SUPFAM" id="SSF56059">
    <property type="entry name" value="Glutathione synthetase ATP-binding domain-like"/>
    <property type="match status" value="1"/>
</dbReference>
<evidence type="ECO:0000256" key="14">
    <source>
        <dbReference type="ARBA" id="ARBA00047700"/>
    </source>
</evidence>
<dbReference type="PROSITE" id="PS00742">
    <property type="entry name" value="PEP_ENZYMES_2"/>
    <property type="match status" value="1"/>
</dbReference>
<comment type="cofactor">
    <cofactor evidence="1 15">
        <name>Mg(2+)</name>
        <dbReference type="ChEBI" id="CHEBI:18420"/>
    </cofactor>
</comment>
<evidence type="ECO:0000256" key="15">
    <source>
        <dbReference type="PIRNR" id="PIRNR000854"/>
    </source>
</evidence>
<dbReference type="EMBL" id="CP048113">
    <property type="protein sequence ID" value="QHS58158.1"/>
    <property type="molecule type" value="Genomic_DNA"/>
</dbReference>
<dbReference type="SUPFAM" id="SSF51621">
    <property type="entry name" value="Phosphoenolpyruvate/pyruvate domain"/>
    <property type="match status" value="1"/>
</dbReference>
<evidence type="ECO:0000256" key="8">
    <source>
        <dbReference type="ARBA" id="ARBA00022723"/>
    </source>
</evidence>
<name>A0A6B9Z7D4_9BACT</name>
<dbReference type="InterPro" id="IPR040442">
    <property type="entry name" value="Pyrv_kinase-like_dom_sf"/>
</dbReference>
<reference evidence="19 20" key="1">
    <citation type="submission" date="2020-01" db="EMBL/GenBank/DDBJ databases">
        <title>Complete genome sequence of Chitinophaga sp. H33E-04 isolated from quinoa roots.</title>
        <authorList>
            <person name="Weon H.-Y."/>
            <person name="Lee S.A."/>
        </authorList>
    </citation>
    <scope>NUCLEOTIDE SEQUENCE [LARGE SCALE GENOMIC DNA]</scope>
    <source>
        <strain evidence="19 20">H33E-04</strain>
    </source>
</reference>
<dbReference type="GO" id="GO:0005524">
    <property type="term" value="F:ATP binding"/>
    <property type="evidence" value="ECO:0007669"/>
    <property type="project" value="UniProtKB-KW"/>
</dbReference>
<keyword evidence="11 15" id="KW-0067">ATP-binding</keyword>
<sequence length="796" mass="87240">MENFVRHFSAITMKDVATVGGKSASLGEMTHHLAPMGINIPDGFATTAFAYWTFLDYNNLWEPLTQLMRELDRRNFSNLRETGAAARKMILRGEIPAILVKAVKDAYVGMCVNEPAAVAVRSSATAEDMPYASFAGQHESFLNVRGEDAVIDALLHCYASLYTDRAIKYREDNGIIHEKVALCTCIQQMVRADLACSGVGFTLDPESGFRNVVHLSGSWGLGENVVQGTVDPDEFYVFKPALSWGKQAIVSKKTGRKQFTMIYAEGADRTVNIDTPEQQQVRQVLTDKEIAQLAAWGVLIETHYKCPMDFEWAKDGIDGKLFIVQARPETVHSRKTAEKSYEYHLKKKGKVLAEGQAVGAMIATGIARVLQSPAEGHQLAEGEIIIARTTTPDWDPLLRKAAAIVTDAGGRTSHAAIVAREQHVPAIVGCVNATAEIRTGMQITVCCAEGKTGIVYEGALPYETTTVDFTDMETPAHVSPMLIMSDPGQAFKLSAYPVAGVGLLRMEFMITHTIGIHPMALIRYPDLPDESVRTQIDKLTAGYPDKAQFFVDRLAQGIGTIAAAFHPREVILRMSDFKTNEYAQLLGGQQFEVAEENPMLGFRGASRYYHPAYRPAFALECAAVRRVREDMGLTNVKVMIPFCRTVEEGKKVLAVMQECGLKRGDNGLEVYVMAEIPSNVLLAEKFAGIFDGFSIGSNDLTQLTLGIDRDAAMVAGLFNEEDPAVEVMLKHVIKKANKMKRHIGLCGQAASDLPAFAGLLVRSGINSISFNPDAALKGIHNIVEAEQRLSKDLLLL</sequence>
<dbReference type="PROSITE" id="PS00370">
    <property type="entry name" value="PEP_ENZYMES_PHOS_SITE"/>
    <property type="match status" value="1"/>
</dbReference>
<proteinExistence type="inferred from homology"/>
<dbReference type="InterPro" id="IPR023151">
    <property type="entry name" value="PEP_util_CS"/>
</dbReference>
<evidence type="ECO:0000259" key="17">
    <source>
        <dbReference type="Pfam" id="PF01326"/>
    </source>
</evidence>
<keyword evidence="20" id="KW-1185">Reference proteome</keyword>
<dbReference type="NCBIfam" id="NF005057">
    <property type="entry name" value="PRK06464.1"/>
    <property type="match status" value="1"/>
</dbReference>
<evidence type="ECO:0000256" key="1">
    <source>
        <dbReference type="ARBA" id="ARBA00001946"/>
    </source>
</evidence>
<evidence type="ECO:0000313" key="20">
    <source>
        <dbReference type="Proteomes" id="UP000476411"/>
    </source>
</evidence>
<organism evidence="19 20">
    <name type="scientific">Chitinophaga agri</name>
    <dbReference type="NCBI Taxonomy" id="2703787"/>
    <lineage>
        <taxon>Bacteria</taxon>
        <taxon>Pseudomonadati</taxon>
        <taxon>Bacteroidota</taxon>
        <taxon>Chitinophagia</taxon>
        <taxon>Chitinophagales</taxon>
        <taxon>Chitinophagaceae</taxon>
        <taxon>Chitinophaga</taxon>
    </lineage>
</organism>
<evidence type="ECO:0000256" key="10">
    <source>
        <dbReference type="ARBA" id="ARBA00022777"/>
    </source>
</evidence>
<dbReference type="Pfam" id="PF01326">
    <property type="entry name" value="PPDK_N"/>
    <property type="match status" value="1"/>
</dbReference>
<evidence type="ECO:0000256" key="6">
    <source>
        <dbReference type="ARBA" id="ARBA00021623"/>
    </source>
</evidence>
<protein>
    <recommendedName>
        <fullName evidence="6 15">Phosphoenolpyruvate synthase</fullName>
        <shortName evidence="15">PEP synthase</shortName>
        <ecNumber evidence="5 15">2.7.9.2</ecNumber>
    </recommendedName>
    <alternativeName>
        <fullName evidence="13 15">Pyruvate, water dikinase</fullName>
    </alternativeName>
</protein>
<dbReference type="PANTHER" id="PTHR43030:SF1">
    <property type="entry name" value="PHOSPHOENOLPYRUVATE SYNTHASE"/>
    <property type="match status" value="1"/>
</dbReference>
<dbReference type="EC" id="2.7.9.2" evidence="5 15"/>